<dbReference type="RefSeq" id="WP_345383674.1">
    <property type="nucleotide sequence ID" value="NZ_BAABIC010000024.1"/>
</dbReference>
<dbReference type="SUPFAM" id="SSF51905">
    <property type="entry name" value="FAD/NAD(P)-binding domain"/>
    <property type="match status" value="1"/>
</dbReference>
<comment type="caution">
    <text evidence="4">The sequence shown here is derived from an EMBL/GenBank/DDBJ whole genome shotgun (WGS) entry which is preliminary data.</text>
</comment>
<dbReference type="PANTHER" id="PTHR43747">
    <property type="entry name" value="FAD-BINDING PROTEIN"/>
    <property type="match status" value="1"/>
</dbReference>
<sequence>MRVVVVGAGPTGLFTAMALARRGHRVTVVDRDTGPRPDGSWPRRGVMQFHHPHALRAQVAEALQAELPEVWDDLLDAGAEPVTAAPGPGSLGAPAELMAVRCRRLTFERVLRAAAERQPGVVLHTGHVDEVCIDRGRATGVRTDCTTLDADLVIAATGRAGRLGAARRAPARGGDCGIAYVSRQYRLHPGAQPGPMNFPLGRTDLYPGYQSIVFLHDNGIFSTVIARSSDDRALAALRLTEVFEAAARAVPTLAAWTDPTRADPITAVLPGGRLHNTYQGQLDDTGAVGLPGLVFVGDAVCTTNPAVGRGITTSLLQARQLVRLLGRDPSDVVGLTLAFDAWCSENIAPWFEDHVYWDAEQRRRWGGADIDLTRPLPSDLIVAAAQADPALFDLVGPYLGMRALPASLDAARPRAAEIYAGGWRPPVPDGPTRDELAALAATYASTSATP</sequence>
<dbReference type="Gene3D" id="3.50.50.60">
    <property type="entry name" value="FAD/NAD(P)-binding domain"/>
    <property type="match status" value="1"/>
</dbReference>
<protein>
    <submittedName>
        <fullName evidence="4">FAD-dependent oxidoreductase</fullName>
    </submittedName>
</protein>
<dbReference type="PRINTS" id="PR00420">
    <property type="entry name" value="RNGMNOXGNASE"/>
</dbReference>
<evidence type="ECO:0000313" key="4">
    <source>
        <dbReference type="EMBL" id="GAA4707247.1"/>
    </source>
</evidence>
<dbReference type="InterPro" id="IPR050816">
    <property type="entry name" value="Flavin-dep_Halogenase_NPB"/>
</dbReference>
<feature type="domain" description="FAD dependent oxidoreductase" evidence="3">
    <location>
        <begin position="2"/>
        <end position="34"/>
    </location>
</feature>
<keyword evidence="5" id="KW-1185">Reference proteome</keyword>
<evidence type="ECO:0000256" key="2">
    <source>
        <dbReference type="ARBA" id="ARBA00038396"/>
    </source>
</evidence>
<dbReference type="InterPro" id="IPR006076">
    <property type="entry name" value="FAD-dep_OxRdtase"/>
</dbReference>
<name>A0ABP8XJV9_9PSEU</name>
<evidence type="ECO:0000256" key="1">
    <source>
        <dbReference type="ARBA" id="ARBA00023002"/>
    </source>
</evidence>
<proteinExistence type="inferred from homology"/>
<dbReference type="InterPro" id="IPR036188">
    <property type="entry name" value="FAD/NAD-bd_sf"/>
</dbReference>
<evidence type="ECO:0000259" key="3">
    <source>
        <dbReference type="Pfam" id="PF01266"/>
    </source>
</evidence>
<dbReference type="EMBL" id="BAABIC010000024">
    <property type="protein sequence ID" value="GAA4707247.1"/>
    <property type="molecule type" value="Genomic_DNA"/>
</dbReference>
<dbReference type="PANTHER" id="PTHR43747:SF5">
    <property type="entry name" value="FAD-BINDING DOMAIN-CONTAINING PROTEIN"/>
    <property type="match status" value="1"/>
</dbReference>
<keyword evidence="1" id="KW-0560">Oxidoreductase</keyword>
<comment type="similarity">
    <text evidence="2">Belongs to the flavin-dependent halogenase family. Bacterial tryptophan halogenase subfamily.</text>
</comment>
<dbReference type="Proteomes" id="UP001500325">
    <property type="component" value="Unassembled WGS sequence"/>
</dbReference>
<gene>
    <name evidence="4" type="ORF">GCM10023215_55110</name>
</gene>
<accession>A0ABP8XJV9</accession>
<organism evidence="4 5">
    <name type="scientific">Pseudonocardia yuanmonensis</name>
    <dbReference type="NCBI Taxonomy" id="1095914"/>
    <lineage>
        <taxon>Bacteria</taxon>
        <taxon>Bacillati</taxon>
        <taxon>Actinomycetota</taxon>
        <taxon>Actinomycetes</taxon>
        <taxon>Pseudonocardiales</taxon>
        <taxon>Pseudonocardiaceae</taxon>
        <taxon>Pseudonocardia</taxon>
    </lineage>
</organism>
<dbReference type="Pfam" id="PF01266">
    <property type="entry name" value="DAO"/>
    <property type="match status" value="1"/>
</dbReference>
<evidence type="ECO:0000313" key="5">
    <source>
        <dbReference type="Proteomes" id="UP001500325"/>
    </source>
</evidence>
<reference evidence="5" key="1">
    <citation type="journal article" date="2019" name="Int. J. Syst. Evol. Microbiol.">
        <title>The Global Catalogue of Microorganisms (GCM) 10K type strain sequencing project: providing services to taxonomists for standard genome sequencing and annotation.</title>
        <authorList>
            <consortium name="The Broad Institute Genomics Platform"/>
            <consortium name="The Broad Institute Genome Sequencing Center for Infectious Disease"/>
            <person name="Wu L."/>
            <person name="Ma J."/>
        </authorList>
    </citation>
    <scope>NUCLEOTIDE SEQUENCE [LARGE SCALE GENOMIC DNA]</scope>
    <source>
        <strain evidence="5">JCM 18055</strain>
    </source>
</reference>